<reference evidence="1" key="2">
    <citation type="submission" date="2004-02" db="EMBL/GenBank/DDBJ databases">
        <authorList>
            <consortium name="Genoscope"/>
            <consortium name="Whitehead Institute Centre for Genome Research"/>
        </authorList>
    </citation>
    <scope>NUCLEOTIDE SEQUENCE</scope>
</reference>
<organism evidence="1">
    <name type="scientific">Tetraodon nigroviridis</name>
    <name type="common">Spotted green pufferfish</name>
    <name type="synonym">Chelonodon nigroviridis</name>
    <dbReference type="NCBI Taxonomy" id="99883"/>
    <lineage>
        <taxon>Eukaryota</taxon>
        <taxon>Metazoa</taxon>
        <taxon>Chordata</taxon>
        <taxon>Craniata</taxon>
        <taxon>Vertebrata</taxon>
        <taxon>Euteleostomi</taxon>
        <taxon>Actinopterygii</taxon>
        <taxon>Neopterygii</taxon>
        <taxon>Teleostei</taxon>
        <taxon>Neoteleostei</taxon>
        <taxon>Acanthomorphata</taxon>
        <taxon>Eupercaria</taxon>
        <taxon>Tetraodontiformes</taxon>
        <taxon>Tetradontoidea</taxon>
        <taxon>Tetraodontidae</taxon>
        <taxon>Tetraodon</taxon>
    </lineage>
</organism>
<dbReference type="AlphaFoldDB" id="Q4SZ91"/>
<dbReference type="EMBL" id="CAAE01011765">
    <property type="protein sequence ID" value="CAF94041.1"/>
    <property type="molecule type" value="Genomic_DNA"/>
</dbReference>
<gene>
    <name evidence="1" type="ORF">GSTENG00009958001</name>
</gene>
<accession>Q4SZ91</accession>
<evidence type="ECO:0000313" key="1">
    <source>
        <dbReference type="EMBL" id="CAF94041.1"/>
    </source>
</evidence>
<reference evidence="1" key="1">
    <citation type="journal article" date="2004" name="Nature">
        <title>Genome duplication in the teleost fish Tetraodon nigroviridis reveals the early vertebrate proto-karyotype.</title>
        <authorList>
            <person name="Jaillon O."/>
            <person name="Aury J.-M."/>
            <person name="Brunet F."/>
            <person name="Petit J.-L."/>
            <person name="Stange-Thomann N."/>
            <person name="Mauceli E."/>
            <person name="Bouneau L."/>
            <person name="Fischer C."/>
            <person name="Ozouf-Costaz C."/>
            <person name="Bernot A."/>
            <person name="Nicaud S."/>
            <person name="Jaffe D."/>
            <person name="Fisher S."/>
            <person name="Lutfalla G."/>
            <person name="Dossat C."/>
            <person name="Segurens B."/>
            <person name="Dasilva C."/>
            <person name="Salanoubat M."/>
            <person name="Levy M."/>
            <person name="Boudet N."/>
            <person name="Castellano S."/>
            <person name="Anthouard V."/>
            <person name="Jubin C."/>
            <person name="Castelli V."/>
            <person name="Katinka M."/>
            <person name="Vacherie B."/>
            <person name="Biemont C."/>
            <person name="Skalli Z."/>
            <person name="Cattolico L."/>
            <person name="Poulain J."/>
            <person name="De Berardinis V."/>
            <person name="Cruaud C."/>
            <person name="Duprat S."/>
            <person name="Brottier P."/>
            <person name="Coutanceau J.-P."/>
            <person name="Gouzy J."/>
            <person name="Parra G."/>
            <person name="Lardier G."/>
            <person name="Chapple C."/>
            <person name="McKernan K.J."/>
            <person name="McEwan P."/>
            <person name="Bosak S."/>
            <person name="Kellis M."/>
            <person name="Volff J.-N."/>
            <person name="Guigo R."/>
            <person name="Zody M.C."/>
            <person name="Mesirov J."/>
            <person name="Lindblad-Toh K."/>
            <person name="Birren B."/>
            <person name="Nusbaum C."/>
            <person name="Kahn D."/>
            <person name="Robinson-Rechavi M."/>
            <person name="Laudet V."/>
            <person name="Schachter V."/>
            <person name="Quetier F."/>
            <person name="Saurin W."/>
            <person name="Scarpelli C."/>
            <person name="Wincker P."/>
            <person name="Lander E.S."/>
            <person name="Weissenbach J."/>
            <person name="Roest Crollius H."/>
        </authorList>
    </citation>
    <scope>NUCLEOTIDE SEQUENCE [LARGE SCALE GENOMIC DNA]</scope>
</reference>
<sequence length="52" mass="6416">MTVRRNWVTDRKSFMSQFCGLLLRTTAFFQWIHKSHWTCCKYTIDTELSFFF</sequence>
<dbReference type="KEGG" id="tng:GSTEN00009958G001"/>
<proteinExistence type="predicted"/>
<name>Q4SZ91_TETNG</name>
<protein>
    <submittedName>
        <fullName evidence="1">(spotted green pufferfish) hypothetical protein</fullName>
    </submittedName>
</protein>
<comment type="caution">
    <text evidence="1">The sequence shown here is derived from an EMBL/GenBank/DDBJ whole genome shotgun (WGS) entry which is preliminary data.</text>
</comment>